<keyword evidence="5" id="KW-1185">Reference proteome</keyword>
<dbReference type="STRING" id="40149.A0A0E0DAR0"/>
<proteinExistence type="predicted"/>
<feature type="domain" description="RRM" evidence="3">
    <location>
        <begin position="108"/>
        <end position="187"/>
    </location>
</feature>
<dbReference type="PROSITE" id="PS50102">
    <property type="entry name" value="RRM"/>
    <property type="match status" value="1"/>
</dbReference>
<dbReference type="InterPro" id="IPR000504">
    <property type="entry name" value="RRM_dom"/>
</dbReference>
<reference evidence="4" key="2">
    <citation type="submission" date="2018-05" db="EMBL/GenBank/DDBJ databases">
        <title>OmerRS3 (Oryza meridionalis Reference Sequence Version 3).</title>
        <authorList>
            <person name="Zhang J."/>
            <person name="Kudrna D."/>
            <person name="Lee S."/>
            <person name="Talag J."/>
            <person name="Welchert J."/>
            <person name="Wing R.A."/>
        </authorList>
    </citation>
    <scope>NUCLEOTIDE SEQUENCE [LARGE SCALE GENOMIC DNA]</scope>
    <source>
        <strain evidence="4">cv. OR44</strain>
    </source>
</reference>
<feature type="compositionally biased region" description="Low complexity" evidence="2">
    <location>
        <begin position="9"/>
        <end position="19"/>
    </location>
</feature>
<sequence>MSTTNDEATTSSTSSSPPSELLDALDTVAKAVGDAVRFAFKMDPKTTFLAHGLADFVASAASAPARDALSPIFAKLAAAELPPAIISAPAWAPLLQFAATQQIIPISARLFVFGVSKKRTTELDLRRHSKRYGYVADIWLRRRGGYAFVQFMIPSHAALALADKNQVVNGRKVTYKKLTLYIEIAQPKLPVERPMAKVLSTLALLGNYKASDYITNLRRYGFMEGNMLMFDSVVDYISEDCQRCSVSFVVKKSDANKPAVHYGNSISSTTPSVGDDATAKFCRYCLQFVTPGDSSKCGELIHNDSSLIYQESFRRFNYALKINDKWFPVGAFVGDMSSAEAEELENFYRPLSICRLKDDQIGNNF</sequence>
<dbReference type="InterPro" id="IPR012677">
    <property type="entry name" value="Nucleotide-bd_a/b_plait_sf"/>
</dbReference>
<evidence type="ECO:0000256" key="1">
    <source>
        <dbReference type="PROSITE-ProRule" id="PRU00176"/>
    </source>
</evidence>
<dbReference type="Gramene" id="OMERI04G02450.1">
    <property type="protein sequence ID" value="OMERI04G02450.1"/>
    <property type="gene ID" value="OMERI04G02450"/>
</dbReference>
<keyword evidence="1" id="KW-0694">RNA-binding</keyword>
<dbReference type="EnsemblPlants" id="OMERI04G02450.1">
    <property type="protein sequence ID" value="OMERI04G02450.1"/>
    <property type="gene ID" value="OMERI04G02450"/>
</dbReference>
<dbReference type="GO" id="GO:0003723">
    <property type="term" value="F:RNA binding"/>
    <property type="evidence" value="ECO:0007669"/>
    <property type="project" value="UniProtKB-UniRule"/>
</dbReference>
<dbReference type="HOGENOM" id="CLU_076467_0_0_1"/>
<evidence type="ECO:0000259" key="3">
    <source>
        <dbReference type="PROSITE" id="PS50102"/>
    </source>
</evidence>
<dbReference type="AlphaFoldDB" id="A0A0E0DAR0"/>
<dbReference type="Proteomes" id="UP000008021">
    <property type="component" value="Chromosome 4"/>
</dbReference>
<dbReference type="InterPro" id="IPR035979">
    <property type="entry name" value="RBD_domain_sf"/>
</dbReference>
<dbReference type="Gene3D" id="3.30.70.330">
    <property type="match status" value="1"/>
</dbReference>
<evidence type="ECO:0000256" key="2">
    <source>
        <dbReference type="SAM" id="MobiDB-lite"/>
    </source>
</evidence>
<dbReference type="SMART" id="SM00360">
    <property type="entry name" value="RRM"/>
    <property type="match status" value="1"/>
</dbReference>
<evidence type="ECO:0000313" key="4">
    <source>
        <dbReference type="EnsemblPlants" id="OMERI04G02450.1"/>
    </source>
</evidence>
<name>A0A0E0DAR0_9ORYZ</name>
<dbReference type="CDD" id="cd00590">
    <property type="entry name" value="RRM_SF"/>
    <property type="match status" value="1"/>
</dbReference>
<organism evidence="4">
    <name type="scientific">Oryza meridionalis</name>
    <dbReference type="NCBI Taxonomy" id="40149"/>
    <lineage>
        <taxon>Eukaryota</taxon>
        <taxon>Viridiplantae</taxon>
        <taxon>Streptophyta</taxon>
        <taxon>Embryophyta</taxon>
        <taxon>Tracheophyta</taxon>
        <taxon>Spermatophyta</taxon>
        <taxon>Magnoliopsida</taxon>
        <taxon>Liliopsida</taxon>
        <taxon>Poales</taxon>
        <taxon>Poaceae</taxon>
        <taxon>BOP clade</taxon>
        <taxon>Oryzoideae</taxon>
        <taxon>Oryzeae</taxon>
        <taxon>Oryzinae</taxon>
        <taxon>Oryza</taxon>
    </lineage>
</organism>
<feature type="region of interest" description="Disordered" evidence="2">
    <location>
        <begin position="1"/>
        <end position="20"/>
    </location>
</feature>
<accession>A0A0E0DAR0</accession>
<reference evidence="4" key="1">
    <citation type="submission" date="2015-04" db="UniProtKB">
        <authorList>
            <consortium name="EnsemblPlants"/>
        </authorList>
    </citation>
    <scope>IDENTIFICATION</scope>
</reference>
<evidence type="ECO:0000313" key="5">
    <source>
        <dbReference type="Proteomes" id="UP000008021"/>
    </source>
</evidence>
<dbReference type="SUPFAM" id="SSF54928">
    <property type="entry name" value="RNA-binding domain, RBD"/>
    <property type="match status" value="1"/>
</dbReference>
<protein>
    <recommendedName>
        <fullName evidence="3">RRM domain-containing protein</fullName>
    </recommendedName>
</protein>